<evidence type="ECO:0000313" key="3">
    <source>
        <dbReference type="EMBL" id="AOW21608.1"/>
    </source>
</evidence>
<sequence length="363" mass="43107">MKLQKQYFTTLESFRGIAAIAVVLYHMKDLTILTNNNIVKNGYAFVDLFFIISGFVIYHNYKDNIISISDGTNFLKRRLKRLIPLHLFTLFLILFKDLSKYIYLLINPNNFETLGLENNNFKVDFLQSFLPQLFLVNSTPFFHDFSWNGQNWSISAEIISYFLFTILIILIPSDKKFKNVSISIIIFGFLFFYITYGNFNILQDFHYSFIRGFIGFFFGILIYSIKNIISIKKNKTVVFSILEFLVLIITLFIIYQLKTLINYYYLSILSFGLTVLIFSCEKGIISKFLKNKFFISIGIWSYSIYLNHTLINKFCHFLFRKNLKISDSNYIFFELITLVILIVYSKYTYQFIEKRFYKSKYLK</sequence>
<keyword evidence="1" id="KW-0472">Membrane</keyword>
<dbReference type="STRING" id="1850246.LPB138_13370"/>
<name>A0A1D8PAJ9_9FLAO</name>
<proteinExistence type="predicted"/>
<accession>A0A1D8PAJ9</accession>
<gene>
    <name evidence="3" type="ORF">LPB138_13370</name>
</gene>
<dbReference type="AlphaFoldDB" id="A0A1D8PAJ9"/>
<dbReference type="GO" id="GO:0009103">
    <property type="term" value="P:lipopolysaccharide biosynthetic process"/>
    <property type="evidence" value="ECO:0007669"/>
    <property type="project" value="TreeGrafter"/>
</dbReference>
<dbReference type="PANTHER" id="PTHR23028">
    <property type="entry name" value="ACETYLTRANSFERASE"/>
    <property type="match status" value="1"/>
</dbReference>
<feature type="transmembrane region" description="Helical" evidence="1">
    <location>
        <begin position="331"/>
        <end position="349"/>
    </location>
</feature>
<dbReference type="GO" id="GO:0016020">
    <property type="term" value="C:membrane"/>
    <property type="evidence" value="ECO:0007669"/>
    <property type="project" value="TreeGrafter"/>
</dbReference>
<feature type="transmembrane region" description="Helical" evidence="1">
    <location>
        <begin position="42"/>
        <end position="61"/>
    </location>
</feature>
<evidence type="ECO:0000256" key="1">
    <source>
        <dbReference type="SAM" id="Phobius"/>
    </source>
</evidence>
<feature type="transmembrane region" description="Helical" evidence="1">
    <location>
        <begin position="293"/>
        <end position="311"/>
    </location>
</feature>
<organism evidence="3 4">
    <name type="scientific">Urechidicola croceus</name>
    <dbReference type="NCBI Taxonomy" id="1850246"/>
    <lineage>
        <taxon>Bacteria</taxon>
        <taxon>Pseudomonadati</taxon>
        <taxon>Bacteroidota</taxon>
        <taxon>Flavobacteriia</taxon>
        <taxon>Flavobacteriales</taxon>
        <taxon>Flavobacteriaceae</taxon>
        <taxon>Urechidicola</taxon>
    </lineage>
</organism>
<feature type="transmembrane region" description="Helical" evidence="1">
    <location>
        <begin position="263"/>
        <end position="281"/>
    </location>
</feature>
<dbReference type="EMBL" id="CP017478">
    <property type="protein sequence ID" value="AOW21608.1"/>
    <property type="molecule type" value="Genomic_DNA"/>
</dbReference>
<keyword evidence="4" id="KW-1185">Reference proteome</keyword>
<dbReference type="InterPro" id="IPR002656">
    <property type="entry name" value="Acyl_transf_3_dom"/>
</dbReference>
<feature type="transmembrane region" description="Helical" evidence="1">
    <location>
        <begin position="152"/>
        <end position="171"/>
    </location>
</feature>
<feature type="transmembrane region" description="Helical" evidence="1">
    <location>
        <begin position="7"/>
        <end position="27"/>
    </location>
</feature>
<feature type="transmembrane region" description="Helical" evidence="1">
    <location>
        <begin position="205"/>
        <end position="225"/>
    </location>
</feature>
<evidence type="ECO:0000259" key="2">
    <source>
        <dbReference type="Pfam" id="PF01757"/>
    </source>
</evidence>
<dbReference type="KEGG" id="lul:LPB138_13370"/>
<feature type="transmembrane region" description="Helical" evidence="1">
    <location>
        <begin position="237"/>
        <end position="257"/>
    </location>
</feature>
<dbReference type="Proteomes" id="UP000176050">
    <property type="component" value="Chromosome"/>
</dbReference>
<evidence type="ECO:0000313" key="4">
    <source>
        <dbReference type="Proteomes" id="UP000176050"/>
    </source>
</evidence>
<dbReference type="GO" id="GO:0016747">
    <property type="term" value="F:acyltransferase activity, transferring groups other than amino-acyl groups"/>
    <property type="evidence" value="ECO:0007669"/>
    <property type="project" value="InterPro"/>
</dbReference>
<dbReference type="PANTHER" id="PTHR23028:SF53">
    <property type="entry name" value="ACYL_TRANSF_3 DOMAIN-CONTAINING PROTEIN"/>
    <property type="match status" value="1"/>
</dbReference>
<dbReference type="Pfam" id="PF01757">
    <property type="entry name" value="Acyl_transf_3"/>
    <property type="match status" value="1"/>
</dbReference>
<dbReference type="InterPro" id="IPR050879">
    <property type="entry name" value="Acyltransferase_3"/>
</dbReference>
<reference evidence="3 4" key="1">
    <citation type="submission" date="2016-10" db="EMBL/GenBank/DDBJ databases">
        <title>Lutibacter sp. LPB0138, isolated from marine gastropod.</title>
        <authorList>
            <person name="Kim E."/>
            <person name="Yi H."/>
        </authorList>
    </citation>
    <scope>NUCLEOTIDE SEQUENCE [LARGE SCALE GENOMIC DNA]</scope>
    <source>
        <strain evidence="3 4">LPB0138</strain>
    </source>
</reference>
<feature type="transmembrane region" description="Helical" evidence="1">
    <location>
        <begin position="180"/>
        <end position="199"/>
    </location>
</feature>
<keyword evidence="1" id="KW-0812">Transmembrane</keyword>
<feature type="domain" description="Acyltransferase 3" evidence="2">
    <location>
        <begin position="11"/>
        <end position="340"/>
    </location>
</feature>
<keyword evidence="1" id="KW-1133">Transmembrane helix</keyword>
<protein>
    <recommendedName>
        <fullName evidence="2">Acyltransferase 3 domain-containing protein</fullName>
    </recommendedName>
</protein>
<feature type="transmembrane region" description="Helical" evidence="1">
    <location>
        <begin position="82"/>
        <end position="106"/>
    </location>
</feature>